<name>A0A0U0ZQ35_9MYCO</name>
<dbReference type="InterPro" id="IPR043755">
    <property type="entry name" value="DUF5701"/>
</dbReference>
<evidence type="ECO:0000313" key="1">
    <source>
        <dbReference type="EMBL" id="CPV58689.1"/>
    </source>
</evidence>
<dbReference type="RefSeq" id="WP_016893472.1">
    <property type="nucleotide sequence ID" value="NZ_CSWP01000006.1"/>
</dbReference>
<dbReference type="AlphaFoldDB" id="A0A0U0ZQ35"/>
<reference evidence="1 2" key="1">
    <citation type="submission" date="2015-03" db="EMBL/GenBank/DDBJ databases">
        <authorList>
            <person name="Murphy D."/>
        </authorList>
    </citation>
    <scope>NUCLEOTIDE SEQUENCE [LARGE SCALE GENOMIC DNA]</scope>
    <source>
        <strain evidence="1 2">PAP088</strain>
    </source>
</reference>
<dbReference type="Proteomes" id="UP000045782">
    <property type="component" value="Unassembled WGS sequence"/>
</dbReference>
<proteinExistence type="predicted"/>
<gene>
    <name evidence="1" type="ORF">ERS075579_03017</name>
</gene>
<organism evidence="1 2">
    <name type="scientific">Mycobacteroides abscessus</name>
    <dbReference type="NCBI Taxonomy" id="36809"/>
    <lineage>
        <taxon>Bacteria</taxon>
        <taxon>Bacillati</taxon>
        <taxon>Actinomycetota</taxon>
        <taxon>Actinomycetes</taxon>
        <taxon>Mycobacteriales</taxon>
        <taxon>Mycobacteriaceae</taxon>
        <taxon>Mycobacteroides</taxon>
    </lineage>
</organism>
<evidence type="ECO:0000313" key="2">
    <source>
        <dbReference type="Proteomes" id="UP000045782"/>
    </source>
</evidence>
<protein>
    <submittedName>
        <fullName evidence="1">Uncharacterized protein</fullName>
    </submittedName>
</protein>
<sequence>MLAAQDEFDRQFTRLRELGYPVTEYVTALWARATDPGPSHVDPDDHIPFVLVVPGTDYEQTAPLMSLNERNGFHAMDDGDVDVYRSIVQIPEQAYLLTDIDTGAEFRTVTPETALKTILARGRTPLTIDEGIALVVVRPDMLRKNKCFSLAASRGKGQRVPAIWISDRRPKLGWCWDRNPHTWLGTASCGGRIAV</sequence>
<dbReference type="EMBL" id="CSWP01000006">
    <property type="protein sequence ID" value="CPV58689.1"/>
    <property type="molecule type" value="Genomic_DNA"/>
</dbReference>
<dbReference type="Pfam" id="PF18959">
    <property type="entry name" value="DUF5701"/>
    <property type="match status" value="1"/>
</dbReference>
<accession>A0A0U0ZQ35</accession>